<evidence type="ECO:0000313" key="1">
    <source>
        <dbReference type="EMBL" id="RTZ81161.1"/>
    </source>
</evidence>
<organism evidence="1 2">
    <name type="scientific">SAR324 cluster bacterium</name>
    <dbReference type="NCBI Taxonomy" id="2024889"/>
    <lineage>
        <taxon>Bacteria</taxon>
        <taxon>Deltaproteobacteria</taxon>
        <taxon>SAR324 cluster</taxon>
    </lineage>
</organism>
<dbReference type="Proteomes" id="UP000286732">
    <property type="component" value="Unassembled WGS sequence"/>
</dbReference>
<name>A0A432GD46_9DELT</name>
<feature type="non-terminal residue" evidence="1">
    <location>
        <position position="95"/>
    </location>
</feature>
<reference evidence="1 2" key="1">
    <citation type="submission" date="2018-06" db="EMBL/GenBank/DDBJ databases">
        <title>Combined omics and stable isotope probing to characterize newly discovered Mariana Back-Arc vent microbial communities.</title>
        <authorList>
            <person name="Trembath-Reichert E."/>
            <person name="Huber J.A."/>
        </authorList>
    </citation>
    <scope>NUCLEOTIDE SEQUENCE [LARGE SCALE GENOMIC DNA]</scope>
    <source>
        <strain evidence="1">MAG 63_2</strain>
    </source>
</reference>
<evidence type="ECO:0000313" key="2">
    <source>
        <dbReference type="Proteomes" id="UP000286732"/>
    </source>
</evidence>
<sequence length="95" mass="10802">MSQTSYSVIESAFAEDIITSGDYESAENLLTKESIPSEILAESFYRLGNRFYSSEQKQAAELAWKKSRELTDITAEFASITVPVSRNQKKYYLQT</sequence>
<dbReference type="AlphaFoldDB" id="A0A432GD46"/>
<accession>A0A432GD46</accession>
<gene>
    <name evidence="1" type="ORF">DSY98_03220</name>
</gene>
<proteinExistence type="predicted"/>
<protein>
    <submittedName>
        <fullName evidence="1">Uncharacterized protein</fullName>
    </submittedName>
</protein>
<dbReference type="EMBL" id="QNZM01000122">
    <property type="protein sequence ID" value="RTZ81161.1"/>
    <property type="molecule type" value="Genomic_DNA"/>
</dbReference>
<comment type="caution">
    <text evidence="1">The sequence shown here is derived from an EMBL/GenBank/DDBJ whole genome shotgun (WGS) entry which is preliminary data.</text>
</comment>